<dbReference type="InterPro" id="IPR012318">
    <property type="entry name" value="HTH_CRP"/>
</dbReference>
<dbReference type="EMBL" id="JBHTLM010000012">
    <property type="protein sequence ID" value="MFD1177929.1"/>
    <property type="molecule type" value="Genomic_DNA"/>
</dbReference>
<feature type="domain" description="HTH crp-type" evidence="6">
    <location>
        <begin position="149"/>
        <end position="220"/>
    </location>
</feature>
<dbReference type="PROSITE" id="PS50042">
    <property type="entry name" value="CNMP_BINDING_3"/>
    <property type="match status" value="1"/>
</dbReference>
<evidence type="ECO:0000259" key="5">
    <source>
        <dbReference type="PROSITE" id="PS50042"/>
    </source>
</evidence>
<evidence type="ECO:0000256" key="3">
    <source>
        <dbReference type="ARBA" id="ARBA00023159"/>
    </source>
</evidence>
<dbReference type="Gene3D" id="2.60.120.10">
    <property type="entry name" value="Jelly Rolls"/>
    <property type="match status" value="1"/>
</dbReference>
<feature type="domain" description="Cyclic nucleotide-binding" evidence="5">
    <location>
        <begin position="36"/>
        <end position="109"/>
    </location>
</feature>
<dbReference type="CDD" id="cd00038">
    <property type="entry name" value="CAP_ED"/>
    <property type="match status" value="1"/>
</dbReference>
<dbReference type="PROSITE" id="PS51063">
    <property type="entry name" value="HTH_CRP_2"/>
    <property type="match status" value="1"/>
</dbReference>
<dbReference type="InterPro" id="IPR014710">
    <property type="entry name" value="RmlC-like_jellyroll"/>
</dbReference>
<dbReference type="SMART" id="SM00100">
    <property type="entry name" value="cNMP"/>
    <property type="match status" value="1"/>
</dbReference>
<keyword evidence="3" id="KW-0010">Activator</keyword>
<keyword evidence="4" id="KW-0804">Transcription</keyword>
<dbReference type="RefSeq" id="WP_379320377.1">
    <property type="nucleotide sequence ID" value="NZ_JBHTLM010000012.1"/>
</dbReference>
<evidence type="ECO:0000256" key="2">
    <source>
        <dbReference type="ARBA" id="ARBA00023125"/>
    </source>
</evidence>
<reference evidence="8" key="1">
    <citation type="journal article" date="2019" name="Int. J. Syst. Evol. Microbiol.">
        <title>The Global Catalogue of Microorganisms (GCM) 10K type strain sequencing project: providing services to taxonomists for standard genome sequencing and annotation.</title>
        <authorList>
            <consortium name="The Broad Institute Genomics Platform"/>
            <consortium name="The Broad Institute Genome Sequencing Center for Infectious Disease"/>
            <person name="Wu L."/>
            <person name="Ma J."/>
        </authorList>
    </citation>
    <scope>NUCLEOTIDE SEQUENCE [LARGE SCALE GENOMIC DNA]</scope>
    <source>
        <strain evidence="8">CCUG 59189</strain>
    </source>
</reference>
<accession>A0ABW3S0B1</accession>
<evidence type="ECO:0000313" key="8">
    <source>
        <dbReference type="Proteomes" id="UP001597262"/>
    </source>
</evidence>
<dbReference type="InterPro" id="IPR036388">
    <property type="entry name" value="WH-like_DNA-bd_sf"/>
</dbReference>
<protein>
    <submittedName>
        <fullName evidence="7">Crp/Fnr family transcriptional regulator</fullName>
    </submittedName>
</protein>
<dbReference type="SUPFAM" id="SSF46785">
    <property type="entry name" value="Winged helix' DNA-binding domain"/>
    <property type="match status" value="1"/>
</dbReference>
<sequence>MKEIEDRELLASYLHSHQLDRVFGEALRPHLALYSYDQGEAICTQGEPSEIMYVLVKGKVKVFTTSPEGKTLVVCFKTALEVVGDIEYVQGTDIINTVEAVSPTHMIGIHYRWLNKYNSDHAPFLQFLLKIITQKFYLKSSSMSFNMLYPVEVRLASYLLAVFFDETDPLFWGRLRTSDLTDVANLIGTSYRHLNRVILKFCSQGLIERTKDGIIVKNRQGLQNLALRNIYE</sequence>
<dbReference type="InterPro" id="IPR000595">
    <property type="entry name" value="cNMP-bd_dom"/>
</dbReference>
<keyword evidence="2" id="KW-0238">DNA-binding</keyword>
<dbReference type="InterPro" id="IPR036390">
    <property type="entry name" value="WH_DNA-bd_sf"/>
</dbReference>
<keyword evidence="8" id="KW-1185">Reference proteome</keyword>
<evidence type="ECO:0000256" key="1">
    <source>
        <dbReference type="ARBA" id="ARBA00023015"/>
    </source>
</evidence>
<proteinExistence type="predicted"/>
<name>A0ABW3S0B1_9BACL</name>
<dbReference type="InterPro" id="IPR018490">
    <property type="entry name" value="cNMP-bd_dom_sf"/>
</dbReference>
<keyword evidence="1" id="KW-0805">Transcription regulation</keyword>
<dbReference type="SUPFAM" id="SSF51206">
    <property type="entry name" value="cAMP-binding domain-like"/>
    <property type="match status" value="1"/>
</dbReference>
<dbReference type="Pfam" id="PF13545">
    <property type="entry name" value="HTH_Crp_2"/>
    <property type="match status" value="1"/>
</dbReference>
<gene>
    <name evidence="7" type="ORF">ACFQ3W_16685</name>
</gene>
<evidence type="ECO:0000313" key="7">
    <source>
        <dbReference type="EMBL" id="MFD1177929.1"/>
    </source>
</evidence>
<evidence type="ECO:0000259" key="6">
    <source>
        <dbReference type="PROSITE" id="PS51063"/>
    </source>
</evidence>
<dbReference type="Pfam" id="PF00027">
    <property type="entry name" value="cNMP_binding"/>
    <property type="match status" value="1"/>
</dbReference>
<organism evidence="7 8">
    <name type="scientific">Paenibacillus puldeungensis</name>
    <dbReference type="NCBI Taxonomy" id="696536"/>
    <lineage>
        <taxon>Bacteria</taxon>
        <taxon>Bacillati</taxon>
        <taxon>Bacillota</taxon>
        <taxon>Bacilli</taxon>
        <taxon>Bacillales</taxon>
        <taxon>Paenibacillaceae</taxon>
        <taxon>Paenibacillus</taxon>
    </lineage>
</organism>
<comment type="caution">
    <text evidence="7">The sequence shown here is derived from an EMBL/GenBank/DDBJ whole genome shotgun (WGS) entry which is preliminary data.</text>
</comment>
<evidence type="ECO:0000256" key="4">
    <source>
        <dbReference type="ARBA" id="ARBA00023163"/>
    </source>
</evidence>
<dbReference type="Gene3D" id="1.10.10.10">
    <property type="entry name" value="Winged helix-like DNA-binding domain superfamily/Winged helix DNA-binding domain"/>
    <property type="match status" value="1"/>
</dbReference>
<dbReference type="Proteomes" id="UP001597262">
    <property type="component" value="Unassembled WGS sequence"/>
</dbReference>